<evidence type="ECO:0000313" key="1">
    <source>
        <dbReference type="EMBL" id="MBP2329566.1"/>
    </source>
</evidence>
<name>A0ABS4TYS5_9PSEU</name>
<protein>
    <recommendedName>
        <fullName evidence="3">MarR family transcriptional regulator</fullName>
    </recommendedName>
</protein>
<comment type="caution">
    <text evidence="1">The sequence shown here is derived from an EMBL/GenBank/DDBJ whole genome shotgun (WGS) entry which is preliminary data.</text>
</comment>
<accession>A0ABS4TYS5</accession>
<gene>
    <name evidence="1" type="ORF">JOF56_009951</name>
</gene>
<dbReference type="RefSeq" id="WP_209646319.1">
    <property type="nucleotide sequence ID" value="NZ_JAGINW010000001.1"/>
</dbReference>
<sequence>MSTTPSGGLSLSRREFAMLGAIAAGRGEITGSCEPDLFIDSLACSDQSAAHHLAHAGLVHATRPAEVGQRVPAELTTSGHAVLGTLATTNRDREAA</sequence>
<proteinExistence type="predicted"/>
<evidence type="ECO:0000313" key="2">
    <source>
        <dbReference type="Proteomes" id="UP001519332"/>
    </source>
</evidence>
<dbReference type="EMBL" id="JAGINW010000001">
    <property type="protein sequence ID" value="MBP2329566.1"/>
    <property type="molecule type" value="Genomic_DNA"/>
</dbReference>
<dbReference type="Proteomes" id="UP001519332">
    <property type="component" value="Unassembled WGS sequence"/>
</dbReference>
<keyword evidence="2" id="KW-1185">Reference proteome</keyword>
<evidence type="ECO:0008006" key="3">
    <source>
        <dbReference type="Google" id="ProtNLM"/>
    </source>
</evidence>
<organism evidence="1 2">
    <name type="scientific">Kibdelosporangium banguiense</name>
    <dbReference type="NCBI Taxonomy" id="1365924"/>
    <lineage>
        <taxon>Bacteria</taxon>
        <taxon>Bacillati</taxon>
        <taxon>Actinomycetota</taxon>
        <taxon>Actinomycetes</taxon>
        <taxon>Pseudonocardiales</taxon>
        <taxon>Pseudonocardiaceae</taxon>
        <taxon>Kibdelosporangium</taxon>
    </lineage>
</organism>
<reference evidence="1 2" key="1">
    <citation type="submission" date="2021-03" db="EMBL/GenBank/DDBJ databases">
        <title>Sequencing the genomes of 1000 actinobacteria strains.</title>
        <authorList>
            <person name="Klenk H.-P."/>
        </authorList>
    </citation>
    <scope>NUCLEOTIDE SEQUENCE [LARGE SCALE GENOMIC DNA]</scope>
    <source>
        <strain evidence="1 2">DSM 46670</strain>
    </source>
</reference>